<organism evidence="3 4">
    <name type="scientific">Archaeoglobus veneficus (strain DSM 11195 / SNP6)</name>
    <dbReference type="NCBI Taxonomy" id="693661"/>
    <lineage>
        <taxon>Archaea</taxon>
        <taxon>Methanobacteriati</taxon>
        <taxon>Methanobacteriota</taxon>
        <taxon>Archaeoglobi</taxon>
        <taxon>Archaeoglobales</taxon>
        <taxon>Archaeoglobaceae</taxon>
        <taxon>Archaeoglobus</taxon>
    </lineage>
</organism>
<name>F2KSZ0_ARCVS</name>
<evidence type="ECO:0000313" key="3">
    <source>
        <dbReference type="EMBL" id="AEA48134.1"/>
    </source>
</evidence>
<comment type="similarity">
    <text evidence="1">Belongs to the metallophosphoesterase superfamily. YfcE family.</text>
</comment>
<evidence type="ECO:0000313" key="4">
    <source>
        <dbReference type="Proteomes" id="UP000008136"/>
    </source>
</evidence>
<reference evidence="3 4" key="1">
    <citation type="submission" date="2011-03" db="EMBL/GenBank/DDBJ databases">
        <title>The complete genome of Archaeoglobus veneficus SNP6.</title>
        <authorList>
            <consortium name="US DOE Joint Genome Institute (JGI-PGF)"/>
            <person name="Lucas S."/>
            <person name="Copeland A."/>
            <person name="Lapidus A."/>
            <person name="Bruce D."/>
            <person name="Goodwin L."/>
            <person name="Pitluck S."/>
            <person name="Kyrpides N."/>
            <person name="Mavromatis K."/>
            <person name="Pagani I."/>
            <person name="Ivanova N."/>
            <person name="Mikhailova N."/>
            <person name="Lu M."/>
            <person name="Detter J.C."/>
            <person name="Tapia R."/>
            <person name="Han C."/>
            <person name="Land M."/>
            <person name="Hauser L."/>
            <person name="Markowitz V."/>
            <person name="Cheng J.-F."/>
            <person name="Hugenholtz P."/>
            <person name="Woyke T."/>
            <person name="Wu D."/>
            <person name="Spring S."/>
            <person name="Brambilla E."/>
            <person name="Klenk H.-P."/>
            <person name="Eisen J.A."/>
        </authorList>
    </citation>
    <scope>NUCLEOTIDE SEQUENCE [LARGE SCALE GENOMIC DNA]</scope>
    <source>
        <strain>SNP6</strain>
    </source>
</reference>
<comment type="cofactor">
    <cofactor evidence="1">
        <name>a divalent metal cation</name>
        <dbReference type="ChEBI" id="CHEBI:60240"/>
    </cofactor>
</comment>
<gene>
    <name evidence="3" type="ordered locus">Arcve_2145</name>
</gene>
<evidence type="ECO:0000256" key="1">
    <source>
        <dbReference type="RuleBase" id="RU362039"/>
    </source>
</evidence>
<accession>F2KSZ0</accession>
<evidence type="ECO:0000259" key="2">
    <source>
        <dbReference type="Pfam" id="PF12850"/>
    </source>
</evidence>
<protein>
    <recommendedName>
        <fullName evidence="1">Phosphoesterase</fullName>
        <ecNumber evidence="1">3.1.4.-</ecNumber>
    </recommendedName>
</protein>
<dbReference type="Gene3D" id="3.60.21.10">
    <property type="match status" value="1"/>
</dbReference>
<dbReference type="InterPro" id="IPR000979">
    <property type="entry name" value="Phosphodiesterase_MJ0936/Vps29"/>
</dbReference>
<dbReference type="EC" id="3.1.4.-" evidence="1"/>
<dbReference type="HOGENOM" id="CLU_063749_0_1_2"/>
<dbReference type="GO" id="GO:0016787">
    <property type="term" value="F:hydrolase activity"/>
    <property type="evidence" value="ECO:0007669"/>
    <property type="project" value="UniProtKB-UniRule"/>
</dbReference>
<dbReference type="GeneID" id="10395282"/>
<dbReference type="AlphaFoldDB" id="F2KSZ0"/>
<sequence length="179" mass="19716">MRMLVIGDTHIPERASKLPDVVEEFITSQTFDVVACTGDLTGRNVLELLSSLAKKMFVVRGNMDHLPLPEYEVIDAGELRIGLIHGNQVYPRGNRNQLIRIAKKMGVNVLISGHTHSPDIYLKDVLLLNPGSATGVWGGGNASLTPSFMILNIDGPKIDVELYEDVDGLRCVRKENLIL</sequence>
<keyword evidence="1" id="KW-0479">Metal-binding</keyword>
<feature type="domain" description="Calcineurin-like phosphoesterase" evidence="2">
    <location>
        <begin position="1"/>
        <end position="153"/>
    </location>
</feature>
<dbReference type="InterPro" id="IPR029052">
    <property type="entry name" value="Metallo-depent_PP-like"/>
</dbReference>
<dbReference type="Pfam" id="PF12850">
    <property type="entry name" value="Metallophos_2"/>
    <property type="match status" value="1"/>
</dbReference>
<dbReference type="GO" id="GO:0046872">
    <property type="term" value="F:metal ion binding"/>
    <property type="evidence" value="ECO:0007669"/>
    <property type="project" value="UniProtKB-KW"/>
</dbReference>
<dbReference type="OrthoDB" id="19174at2157"/>
<keyword evidence="4" id="KW-1185">Reference proteome</keyword>
<dbReference type="Proteomes" id="UP000008136">
    <property type="component" value="Chromosome"/>
</dbReference>
<dbReference type="NCBIfam" id="TIGR00040">
    <property type="entry name" value="yfcE"/>
    <property type="match status" value="1"/>
</dbReference>
<dbReference type="STRING" id="693661.Arcve_2145"/>
<dbReference type="eggNOG" id="arCOG01141">
    <property type="taxonomic scope" value="Archaea"/>
</dbReference>
<dbReference type="RefSeq" id="WP_013684785.1">
    <property type="nucleotide sequence ID" value="NC_015320.1"/>
</dbReference>
<dbReference type="InterPro" id="IPR024654">
    <property type="entry name" value="Calcineurin-like_PHP_lpxH"/>
</dbReference>
<dbReference type="PANTHER" id="PTHR11124">
    <property type="entry name" value="VACUOLAR SORTING PROTEIN VPS29"/>
    <property type="match status" value="1"/>
</dbReference>
<dbReference type="EMBL" id="CP002588">
    <property type="protein sequence ID" value="AEA48134.1"/>
    <property type="molecule type" value="Genomic_DNA"/>
</dbReference>
<dbReference type="KEGG" id="ave:Arcve_2145"/>
<proteinExistence type="inferred from homology"/>
<dbReference type="SUPFAM" id="SSF56300">
    <property type="entry name" value="Metallo-dependent phosphatases"/>
    <property type="match status" value="1"/>
</dbReference>